<organism evidence="5 6">
    <name type="scientific">Mizuhopecten yessoensis</name>
    <name type="common">Japanese scallop</name>
    <name type="synonym">Patinopecten yessoensis</name>
    <dbReference type="NCBI Taxonomy" id="6573"/>
    <lineage>
        <taxon>Eukaryota</taxon>
        <taxon>Metazoa</taxon>
        <taxon>Spiralia</taxon>
        <taxon>Lophotrochozoa</taxon>
        <taxon>Mollusca</taxon>
        <taxon>Bivalvia</taxon>
        <taxon>Autobranchia</taxon>
        <taxon>Pteriomorphia</taxon>
        <taxon>Pectinida</taxon>
        <taxon>Pectinoidea</taxon>
        <taxon>Pectinidae</taxon>
        <taxon>Mizuhopecten</taxon>
    </lineage>
</organism>
<dbReference type="PANTHER" id="PTHR24261:SF7">
    <property type="entry name" value="KRINGLE DOMAIN-CONTAINING PROTEIN"/>
    <property type="match status" value="1"/>
</dbReference>
<dbReference type="SUPFAM" id="SSF57440">
    <property type="entry name" value="Kringle-like"/>
    <property type="match status" value="1"/>
</dbReference>
<dbReference type="PROSITE" id="PS50070">
    <property type="entry name" value="KRINGLE_2"/>
    <property type="match status" value="1"/>
</dbReference>
<evidence type="ECO:0000313" key="5">
    <source>
        <dbReference type="EMBL" id="OWF55781.1"/>
    </source>
</evidence>
<gene>
    <name evidence="5" type="ORF">KP79_PYT06364</name>
</gene>
<protein>
    <submittedName>
        <fullName evidence="5">Hepatocyte growth factor</fullName>
    </submittedName>
</protein>
<proteinExistence type="predicted"/>
<evidence type="ECO:0000256" key="1">
    <source>
        <dbReference type="ARBA" id="ARBA00022572"/>
    </source>
</evidence>
<dbReference type="GO" id="GO:0004175">
    <property type="term" value="F:endopeptidase activity"/>
    <property type="evidence" value="ECO:0007669"/>
    <property type="project" value="TreeGrafter"/>
</dbReference>
<evidence type="ECO:0000256" key="3">
    <source>
        <dbReference type="PROSITE-ProRule" id="PRU00121"/>
    </source>
</evidence>
<comment type="caution">
    <text evidence="5">The sequence shown here is derived from an EMBL/GenBank/DDBJ whole genome shotgun (WGS) entry which is preliminary data.</text>
</comment>
<dbReference type="Proteomes" id="UP000242188">
    <property type="component" value="Unassembled WGS sequence"/>
</dbReference>
<dbReference type="InterPro" id="IPR013806">
    <property type="entry name" value="Kringle-like"/>
</dbReference>
<name>A0A210R4H0_MIZYE</name>
<dbReference type="Pfam" id="PF00051">
    <property type="entry name" value="Kringle"/>
    <property type="match status" value="1"/>
</dbReference>
<dbReference type="SMART" id="SM00130">
    <property type="entry name" value="KR"/>
    <property type="match status" value="1"/>
</dbReference>
<evidence type="ECO:0000313" key="6">
    <source>
        <dbReference type="Proteomes" id="UP000242188"/>
    </source>
</evidence>
<dbReference type="AlphaFoldDB" id="A0A210R4H0"/>
<dbReference type="OrthoDB" id="6134085at2759"/>
<dbReference type="InterPro" id="IPR000001">
    <property type="entry name" value="Kringle"/>
</dbReference>
<accession>A0A210R4H0</accession>
<dbReference type="GO" id="GO:0005615">
    <property type="term" value="C:extracellular space"/>
    <property type="evidence" value="ECO:0007669"/>
    <property type="project" value="TreeGrafter"/>
</dbReference>
<keyword evidence="2" id="KW-1015">Disulfide bond</keyword>
<dbReference type="InterPro" id="IPR050759">
    <property type="entry name" value="Serine_protease_kringle"/>
</dbReference>
<dbReference type="EMBL" id="NEDP02000471">
    <property type="protein sequence ID" value="OWF55781.1"/>
    <property type="molecule type" value="Genomic_DNA"/>
</dbReference>
<keyword evidence="6" id="KW-1185">Reference proteome</keyword>
<dbReference type="PANTHER" id="PTHR24261">
    <property type="entry name" value="PLASMINOGEN-RELATED"/>
    <property type="match status" value="1"/>
</dbReference>
<comment type="caution">
    <text evidence="3">Lacks conserved residue(s) required for the propagation of feature annotation.</text>
</comment>
<dbReference type="Gene3D" id="2.40.20.10">
    <property type="entry name" value="Plasminogen Kringle 4"/>
    <property type="match status" value="1"/>
</dbReference>
<feature type="domain" description="Kringle" evidence="4">
    <location>
        <begin position="42"/>
        <end position="115"/>
    </location>
</feature>
<keyword evidence="1 3" id="KW-0420">Kringle</keyword>
<dbReference type="GO" id="GO:0005102">
    <property type="term" value="F:signaling receptor binding"/>
    <property type="evidence" value="ECO:0007669"/>
    <property type="project" value="TreeGrafter"/>
</dbReference>
<evidence type="ECO:0000256" key="2">
    <source>
        <dbReference type="ARBA" id="ARBA00023157"/>
    </source>
</evidence>
<evidence type="ECO:0000259" key="4">
    <source>
        <dbReference type="PROSITE" id="PS50070"/>
    </source>
</evidence>
<sequence>MSVARYRCATLVDIEPVTSCPVARCRTDGSWSSANVSCSDKDCYDSTNMVYDGSVTCTWTGIPCQRWDSDYPHEHNYYPGRSDLGNRCLLADGNRPWWFTSDPSVRWDWCPVDECVLSKKQQFIG</sequence>
<dbReference type="InterPro" id="IPR038178">
    <property type="entry name" value="Kringle_sf"/>
</dbReference>
<reference evidence="5 6" key="1">
    <citation type="journal article" date="2017" name="Nat. Ecol. Evol.">
        <title>Scallop genome provides insights into evolution of bilaterian karyotype and development.</title>
        <authorList>
            <person name="Wang S."/>
            <person name="Zhang J."/>
            <person name="Jiao W."/>
            <person name="Li J."/>
            <person name="Xun X."/>
            <person name="Sun Y."/>
            <person name="Guo X."/>
            <person name="Huan P."/>
            <person name="Dong B."/>
            <person name="Zhang L."/>
            <person name="Hu X."/>
            <person name="Sun X."/>
            <person name="Wang J."/>
            <person name="Zhao C."/>
            <person name="Wang Y."/>
            <person name="Wang D."/>
            <person name="Huang X."/>
            <person name="Wang R."/>
            <person name="Lv J."/>
            <person name="Li Y."/>
            <person name="Zhang Z."/>
            <person name="Liu B."/>
            <person name="Lu W."/>
            <person name="Hui Y."/>
            <person name="Liang J."/>
            <person name="Zhou Z."/>
            <person name="Hou R."/>
            <person name="Li X."/>
            <person name="Liu Y."/>
            <person name="Li H."/>
            <person name="Ning X."/>
            <person name="Lin Y."/>
            <person name="Zhao L."/>
            <person name="Xing Q."/>
            <person name="Dou J."/>
            <person name="Li Y."/>
            <person name="Mao J."/>
            <person name="Guo H."/>
            <person name="Dou H."/>
            <person name="Li T."/>
            <person name="Mu C."/>
            <person name="Jiang W."/>
            <person name="Fu Q."/>
            <person name="Fu X."/>
            <person name="Miao Y."/>
            <person name="Liu J."/>
            <person name="Yu Q."/>
            <person name="Li R."/>
            <person name="Liao H."/>
            <person name="Li X."/>
            <person name="Kong Y."/>
            <person name="Jiang Z."/>
            <person name="Chourrout D."/>
            <person name="Li R."/>
            <person name="Bao Z."/>
        </authorList>
    </citation>
    <scope>NUCLEOTIDE SEQUENCE [LARGE SCALE GENOMIC DNA]</scope>
    <source>
        <strain evidence="5 6">PY_sf001</strain>
    </source>
</reference>